<reference evidence="2" key="1">
    <citation type="submission" date="2020-05" db="EMBL/GenBank/DDBJ databases">
        <title>Mycena genomes resolve the evolution of fungal bioluminescence.</title>
        <authorList>
            <person name="Tsai I.J."/>
        </authorList>
    </citation>
    <scope>NUCLEOTIDE SEQUENCE</scope>
    <source>
        <strain evidence="2">CCC161011</strain>
    </source>
</reference>
<accession>A0A8H7CMR2</accession>
<dbReference type="InterPro" id="IPR029052">
    <property type="entry name" value="Metallo-depent_PP-like"/>
</dbReference>
<comment type="caution">
    <text evidence="2">The sequence shown here is derived from an EMBL/GenBank/DDBJ whole genome shotgun (WGS) entry which is preliminary data.</text>
</comment>
<dbReference type="InterPro" id="IPR051693">
    <property type="entry name" value="UPF0046_metallophosphoest"/>
</dbReference>
<evidence type="ECO:0000313" key="2">
    <source>
        <dbReference type="EMBL" id="KAF7343465.1"/>
    </source>
</evidence>
<dbReference type="EMBL" id="JACAZI010000016">
    <property type="protein sequence ID" value="KAF7343465.1"/>
    <property type="molecule type" value="Genomic_DNA"/>
</dbReference>
<dbReference type="PANTHER" id="PTHR12905">
    <property type="entry name" value="METALLOPHOSPHOESTERASE"/>
    <property type="match status" value="1"/>
</dbReference>
<proteinExistence type="predicted"/>
<gene>
    <name evidence="2" type="ORF">MVEN_01779300</name>
</gene>
<keyword evidence="3" id="KW-1185">Reference proteome</keyword>
<protein>
    <submittedName>
        <fullName evidence="2">Metallo-dependent phosphatase-like protein</fullName>
    </submittedName>
</protein>
<dbReference type="CDD" id="cd07379">
    <property type="entry name" value="MPP_239FB"/>
    <property type="match status" value="1"/>
</dbReference>
<dbReference type="SUPFAM" id="SSF56300">
    <property type="entry name" value="Metallo-dependent phosphatases"/>
    <property type="match status" value="1"/>
</dbReference>
<evidence type="ECO:0000313" key="3">
    <source>
        <dbReference type="Proteomes" id="UP000620124"/>
    </source>
</evidence>
<organism evidence="2 3">
    <name type="scientific">Mycena venus</name>
    <dbReference type="NCBI Taxonomy" id="2733690"/>
    <lineage>
        <taxon>Eukaryota</taxon>
        <taxon>Fungi</taxon>
        <taxon>Dikarya</taxon>
        <taxon>Basidiomycota</taxon>
        <taxon>Agaricomycotina</taxon>
        <taxon>Agaricomycetes</taxon>
        <taxon>Agaricomycetidae</taxon>
        <taxon>Agaricales</taxon>
        <taxon>Marasmiineae</taxon>
        <taxon>Mycenaceae</taxon>
        <taxon>Mycena</taxon>
    </lineage>
</organism>
<dbReference type="Gene3D" id="3.60.21.10">
    <property type="match status" value="1"/>
</dbReference>
<dbReference type="Proteomes" id="UP000620124">
    <property type="component" value="Unassembled WGS sequence"/>
</dbReference>
<dbReference type="InterPro" id="IPR004843">
    <property type="entry name" value="Calcineurin-like_PHP"/>
</dbReference>
<sequence length="304" mass="33834">MNSSLPVFETNTLRIVCTSDTHNDDPSSKVPDGDVFIHAGDLTDHSTVAEYTTVLDWVQALPHKVKILIAGNRDGGLDPDNHKNRFNPEALALVTSPKIKAKGIHYLDRETRTVAYYTAPGSGELKELRVYANPLQPEFSPNRWPLTYPPHPSTEAEEAWSSAPTKEDAVPIWVMHGPPLDRLDKPNMPGLIGCAVQMRKIAAARPGLCVFGHFHFSWGVERVAWNEGRDGIAKVKLLTLSEERKRQEGLEGPETRCEFNFSSQGVEEAVDIGRETVFVNAAWMTTKKTKVEDRNMPIVVTLTL</sequence>
<name>A0A8H7CMR2_9AGAR</name>
<dbReference type="AlphaFoldDB" id="A0A8H7CMR2"/>
<evidence type="ECO:0000259" key="1">
    <source>
        <dbReference type="Pfam" id="PF00149"/>
    </source>
</evidence>
<dbReference type="PANTHER" id="PTHR12905:SF0">
    <property type="entry name" value="CALCINEURIN-LIKE PHOSPHOESTERASE DOMAIN-CONTAINING PROTEIN"/>
    <property type="match status" value="1"/>
</dbReference>
<dbReference type="Pfam" id="PF00149">
    <property type="entry name" value="Metallophos"/>
    <property type="match status" value="1"/>
</dbReference>
<feature type="domain" description="Calcineurin-like phosphoesterase" evidence="1">
    <location>
        <begin position="13"/>
        <end position="215"/>
    </location>
</feature>
<dbReference type="OrthoDB" id="630188at2759"/>
<dbReference type="GO" id="GO:0016787">
    <property type="term" value="F:hydrolase activity"/>
    <property type="evidence" value="ECO:0007669"/>
    <property type="project" value="InterPro"/>
</dbReference>